<proteinExistence type="predicted"/>
<evidence type="ECO:0000313" key="2">
    <source>
        <dbReference type="EMBL" id="KAF2619973.1"/>
    </source>
</evidence>
<feature type="compositionally biased region" description="Basic and acidic residues" evidence="1">
    <location>
        <begin position="93"/>
        <end position="109"/>
    </location>
</feature>
<evidence type="ECO:0000256" key="1">
    <source>
        <dbReference type="SAM" id="MobiDB-lite"/>
    </source>
</evidence>
<feature type="compositionally biased region" description="Polar residues" evidence="1">
    <location>
        <begin position="140"/>
        <end position="152"/>
    </location>
</feature>
<name>A0A8S9MSE2_BRACR</name>
<protein>
    <submittedName>
        <fullName evidence="2">Uncharacterized protein</fullName>
    </submittedName>
</protein>
<evidence type="ECO:0000313" key="3">
    <source>
        <dbReference type="Proteomes" id="UP000712281"/>
    </source>
</evidence>
<organism evidence="2 3">
    <name type="scientific">Brassica cretica</name>
    <name type="common">Mustard</name>
    <dbReference type="NCBI Taxonomy" id="69181"/>
    <lineage>
        <taxon>Eukaryota</taxon>
        <taxon>Viridiplantae</taxon>
        <taxon>Streptophyta</taxon>
        <taxon>Embryophyta</taxon>
        <taxon>Tracheophyta</taxon>
        <taxon>Spermatophyta</taxon>
        <taxon>Magnoliopsida</taxon>
        <taxon>eudicotyledons</taxon>
        <taxon>Gunneridae</taxon>
        <taxon>Pentapetalae</taxon>
        <taxon>rosids</taxon>
        <taxon>malvids</taxon>
        <taxon>Brassicales</taxon>
        <taxon>Brassicaceae</taxon>
        <taxon>Brassiceae</taxon>
        <taxon>Brassica</taxon>
    </lineage>
</organism>
<gene>
    <name evidence="2" type="ORF">F2Q68_00038748</name>
</gene>
<dbReference type="EMBL" id="QGKW02000007">
    <property type="protein sequence ID" value="KAF2619973.1"/>
    <property type="molecule type" value="Genomic_DNA"/>
</dbReference>
<dbReference type="AlphaFoldDB" id="A0A8S9MSE2"/>
<comment type="caution">
    <text evidence="2">The sequence shown here is derived from an EMBL/GenBank/DDBJ whole genome shotgun (WGS) entry which is preliminary data.</text>
</comment>
<dbReference type="Proteomes" id="UP000712281">
    <property type="component" value="Unassembled WGS sequence"/>
</dbReference>
<accession>A0A8S9MSE2</accession>
<sequence>MFTIQNTQNKSFVTFSIAPERLRRRTATDTITMNQIKPLYMMIHRKRKKCSRISTGINVHAEENRRSHDLRGLRNRVLHVVRNVETPRVQGGAERDRIRRDQRGRRAEDPLGVSPRRNRGSQSSAAAPPCFSPESFLSAAPSSRNKCRSQKTGSKETI</sequence>
<feature type="region of interest" description="Disordered" evidence="1">
    <location>
        <begin position="82"/>
        <end position="158"/>
    </location>
</feature>
<reference evidence="2" key="1">
    <citation type="submission" date="2019-12" db="EMBL/GenBank/DDBJ databases">
        <title>Genome sequencing and annotation of Brassica cretica.</title>
        <authorList>
            <person name="Studholme D.J."/>
            <person name="Sarris P.F."/>
        </authorList>
    </citation>
    <scope>NUCLEOTIDE SEQUENCE</scope>
    <source>
        <strain evidence="2">PFS-001/15</strain>
        <tissue evidence="2">Leaf</tissue>
    </source>
</reference>